<proteinExistence type="predicted"/>
<protein>
    <submittedName>
        <fullName evidence="1">Uncharacterized protein</fullName>
    </submittedName>
</protein>
<keyword evidence="2" id="KW-1185">Reference proteome</keyword>
<dbReference type="RefSeq" id="WP_045151424.1">
    <property type="nucleotide sequence ID" value="NZ_JZSW01000002.1"/>
</dbReference>
<dbReference type="EMBL" id="PYOU01000030">
    <property type="protein sequence ID" value="PSX02003.1"/>
    <property type="molecule type" value="Genomic_DNA"/>
</dbReference>
<dbReference type="Proteomes" id="UP000240989">
    <property type="component" value="Unassembled WGS sequence"/>
</dbReference>
<sequence length="153" mass="17308">MWGELHEEKEINIALPEPMGAGKGNRLFRELGAKLHYDVYDFAAASSENWQSESLLHVKLKFNGKEVDAQENFNLISLAYPFAVRPSSDQQKALNLISKIISKFNGNATYQDQEFSVSTVQSDWDLCNDFLLKEWGEEPGSQSLAIMIQESYA</sequence>
<comment type="caution">
    <text evidence="1">The sequence shown here is derived from an EMBL/GenBank/DDBJ whole genome shotgun (WGS) entry which is preliminary data.</text>
</comment>
<name>A0ABX5GY52_PHOAN</name>
<evidence type="ECO:0000313" key="2">
    <source>
        <dbReference type="Proteomes" id="UP000240989"/>
    </source>
</evidence>
<reference evidence="1 2" key="1">
    <citation type="submission" date="2018-01" db="EMBL/GenBank/DDBJ databases">
        <title>Whole genome sequencing of Histamine producing bacteria.</title>
        <authorList>
            <person name="Butler K."/>
        </authorList>
    </citation>
    <scope>NUCLEOTIDE SEQUENCE [LARGE SCALE GENOMIC DNA]</scope>
    <source>
        <strain evidence="1 2">A6-1</strain>
    </source>
</reference>
<organism evidence="1 2">
    <name type="scientific">Photobacterium angustum</name>
    <dbReference type="NCBI Taxonomy" id="661"/>
    <lineage>
        <taxon>Bacteria</taxon>
        <taxon>Pseudomonadati</taxon>
        <taxon>Pseudomonadota</taxon>
        <taxon>Gammaproteobacteria</taxon>
        <taxon>Vibrionales</taxon>
        <taxon>Vibrionaceae</taxon>
        <taxon>Photobacterium</taxon>
    </lineage>
</organism>
<evidence type="ECO:0000313" key="1">
    <source>
        <dbReference type="EMBL" id="PSX02003.1"/>
    </source>
</evidence>
<gene>
    <name evidence="1" type="ORF">C0W27_21725</name>
</gene>
<accession>A0ABX5GY52</accession>